<dbReference type="InterPro" id="IPR054471">
    <property type="entry name" value="GPIID_WHD"/>
</dbReference>
<dbReference type="SMART" id="SM00248">
    <property type="entry name" value="ANK"/>
    <property type="match status" value="5"/>
</dbReference>
<dbReference type="InterPro" id="IPR002110">
    <property type="entry name" value="Ankyrin_rpt"/>
</dbReference>
<keyword evidence="1" id="KW-0677">Repeat</keyword>
<gene>
    <name evidence="5" type="ORF">MPDQ_000932</name>
</gene>
<evidence type="ECO:0000256" key="2">
    <source>
        <dbReference type="PROSITE-ProRule" id="PRU00023"/>
    </source>
</evidence>
<dbReference type="PANTHER" id="PTHR10039:SF16">
    <property type="entry name" value="GPI INOSITOL-DEACYLASE"/>
    <property type="match status" value="1"/>
</dbReference>
<accession>A0A507QSZ3</accession>
<dbReference type="InterPro" id="IPR027417">
    <property type="entry name" value="P-loop_NTPase"/>
</dbReference>
<feature type="domain" description="NACHT" evidence="4">
    <location>
        <begin position="219"/>
        <end position="363"/>
    </location>
</feature>
<dbReference type="Pfam" id="PF12796">
    <property type="entry name" value="Ank_2"/>
    <property type="match status" value="2"/>
</dbReference>
<dbReference type="SUPFAM" id="SSF52540">
    <property type="entry name" value="P-loop containing nucleoside triphosphate hydrolases"/>
    <property type="match status" value="1"/>
</dbReference>
<name>A0A507QSZ3_MONPU</name>
<dbReference type="Pfam" id="PF24883">
    <property type="entry name" value="NPHP3_N"/>
    <property type="match status" value="1"/>
</dbReference>
<dbReference type="PROSITE" id="PS50837">
    <property type="entry name" value="NACHT"/>
    <property type="match status" value="1"/>
</dbReference>
<keyword evidence="3" id="KW-0175">Coiled coil</keyword>
<feature type="repeat" description="ANK" evidence="2">
    <location>
        <begin position="739"/>
        <end position="771"/>
    </location>
</feature>
<dbReference type="SUPFAM" id="SSF48403">
    <property type="entry name" value="Ankyrin repeat"/>
    <property type="match status" value="1"/>
</dbReference>
<keyword evidence="6" id="KW-1185">Reference proteome</keyword>
<reference evidence="5 6" key="1">
    <citation type="submission" date="2019-06" db="EMBL/GenBank/DDBJ databases">
        <title>Wine fermentation using esterase from Monascus purpureus.</title>
        <authorList>
            <person name="Geng C."/>
            <person name="Zhang Y."/>
        </authorList>
    </citation>
    <scope>NUCLEOTIDE SEQUENCE [LARGE SCALE GENOMIC DNA]</scope>
    <source>
        <strain evidence="5">HQ1</strain>
    </source>
</reference>
<dbReference type="PRINTS" id="PR01415">
    <property type="entry name" value="ANKYRIN"/>
</dbReference>
<feature type="repeat" description="ANK" evidence="2">
    <location>
        <begin position="706"/>
        <end position="738"/>
    </location>
</feature>
<dbReference type="InterPro" id="IPR056884">
    <property type="entry name" value="NPHP3-like_N"/>
</dbReference>
<dbReference type="Proteomes" id="UP000319663">
    <property type="component" value="Unassembled WGS sequence"/>
</dbReference>
<organism evidence="5 6">
    <name type="scientific">Monascus purpureus</name>
    <name type="common">Red mold</name>
    <name type="synonym">Monascus anka</name>
    <dbReference type="NCBI Taxonomy" id="5098"/>
    <lineage>
        <taxon>Eukaryota</taxon>
        <taxon>Fungi</taxon>
        <taxon>Dikarya</taxon>
        <taxon>Ascomycota</taxon>
        <taxon>Pezizomycotina</taxon>
        <taxon>Eurotiomycetes</taxon>
        <taxon>Eurotiomycetidae</taxon>
        <taxon>Eurotiales</taxon>
        <taxon>Aspergillaceae</taxon>
        <taxon>Monascus</taxon>
    </lineage>
</organism>
<feature type="repeat" description="ANK" evidence="2">
    <location>
        <begin position="805"/>
        <end position="837"/>
    </location>
</feature>
<dbReference type="InterPro" id="IPR036770">
    <property type="entry name" value="Ankyrin_rpt-contain_sf"/>
</dbReference>
<evidence type="ECO:0000256" key="1">
    <source>
        <dbReference type="ARBA" id="ARBA00022737"/>
    </source>
</evidence>
<dbReference type="Gene3D" id="1.25.40.20">
    <property type="entry name" value="Ankyrin repeat-containing domain"/>
    <property type="match status" value="1"/>
</dbReference>
<dbReference type="PROSITE" id="PS50297">
    <property type="entry name" value="ANK_REP_REGION"/>
    <property type="match status" value="4"/>
</dbReference>
<evidence type="ECO:0000259" key="4">
    <source>
        <dbReference type="PROSITE" id="PS50837"/>
    </source>
</evidence>
<dbReference type="Gene3D" id="3.40.50.300">
    <property type="entry name" value="P-loop containing nucleotide triphosphate hydrolases"/>
    <property type="match status" value="1"/>
</dbReference>
<keyword evidence="2" id="KW-0040">ANK repeat</keyword>
<dbReference type="STRING" id="5098.A0A507QSZ3"/>
<comment type="caution">
    <text evidence="5">The sequence shown here is derived from an EMBL/GenBank/DDBJ whole genome shotgun (WGS) entry which is preliminary data.</text>
</comment>
<evidence type="ECO:0000313" key="6">
    <source>
        <dbReference type="Proteomes" id="UP000319663"/>
    </source>
</evidence>
<dbReference type="PROSITE" id="PS50088">
    <property type="entry name" value="ANK_REPEAT"/>
    <property type="match status" value="4"/>
</dbReference>
<evidence type="ECO:0000256" key="3">
    <source>
        <dbReference type="SAM" id="Coils"/>
    </source>
</evidence>
<dbReference type="InterPro" id="IPR031348">
    <property type="entry name" value="PigL_N"/>
</dbReference>
<dbReference type="InterPro" id="IPR007111">
    <property type="entry name" value="NACHT_NTPase"/>
</dbReference>
<dbReference type="Pfam" id="PF22939">
    <property type="entry name" value="WHD_GPIID"/>
    <property type="match status" value="1"/>
</dbReference>
<feature type="repeat" description="ANK" evidence="2">
    <location>
        <begin position="772"/>
        <end position="804"/>
    </location>
</feature>
<feature type="coiled-coil region" evidence="3">
    <location>
        <begin position="32"/>
        <end position="92"/>
    </location>
</feature>
<dbReference type="Pfam" id="PF17111">
    <property type="entry name" value="PigL_N"/>
    <property type="match status" value="1"/>
</dbReference>
<dbReference type="PANTHER" id="PTHR10039">
    <property type="entry name" value="AMELOGENIN"/>
    <property type="match status" value="1"/>
</dbReference>
<dbReference type="EMBL" id="VIFY01000120">
    <property type="protein sequence ID" value="TQB70154.1"/>
    <property type="molecule type" value="Genomic_DNA"/>
</dbReference>
<dbReference type="AlphaFoldDB" id="A0A507QSZ3"/>
<sequence length="878" mass="98253">MADPLSITSGIAGLLSLGIKVTQSLISFYSTYKDQDNDLAKIARNLEDLQNIFESLETAVQDRQSQDNAELLKVVNKAIQGCQEIIKELQQERQKFSIGPVANLTGRIRVAGRHAAYPFRKSTLLKLAEDISAIRENLSLALDVLQLKSHSQTQYDLSEVKSLLERINKSQLSSTIHNWLMAPDVSIDHNTACAKRHSSTGLWFINSDQFRNWLVGHNSFLWINGFAGCGKSVLCSTAIQHTFHEMKDKHGIGIAFFYFSFNDEAKQNSHGMLCALLLQLSVQLQNGEKDLEQLYKSHKFGTPPVDALLDSLRSVLCQFHEAFILLDALDESPRDCEREDVLRIIGAIRKWNLPGLHLLVTSRNHFDIHQSLDPSHGQVLSMKNPEIDRDIANFVSDQLKYDTKLQRWKTRHIRIQEQLTKNAQGVYVECQLKELRKARNQNQLDISLRTLPQDLDKTYEQILSSIDKTYIDDVRRVLTLLCFSTRPLTVNELIEAHAVDLNVPPHLDREGRGYEQNDLIDICLGLIEISRTDESVPPKSGQSILTARIAHFSVQEYLQSERILQTKVKIFAIQSGPANTEIAQICLVYLLEPILSNGIFDARKMKEFPLAHFAAQYWYHHYINSQEGKSKIEELLQRLFLHDTNYFNTWIRLYDMDGPKIMKKNSYGSPLYYISLLGLESTLSSMIAADAEYGHLLEIVNNQGGYYGNALHAASFKGFDKVVQMLLDHGADVNAQGEYYGSALQAASFKGFDKVVQMLLDHGADVNAQGGRFGSALHAASSSGHEKVVQMLLDHGADVNAQGGYYGSALYTASSSGHEKVVQMLLDHGADINSQGGRYGNALQAASSRGHEKVVQMLLDHGVKGGIRALFPATGTGL</sequence>
<proteinExistence type="predicted"/>
<evidence type="ECO:0000313" key="5">
    <source>
        <dbReference type="EMBL" id="TQB70154.1"/>
    </source>
</evidence>
<protein>
    <recommendedName>
        <fullName evidence="4">NACHT domain-containing protein</fullName>
    </recommendedName>
</protein>